<accession>A0A0C4FSS0</accession>
<gene>
    <name evidence="2" type="primary">ATP8</name>
</gene>
<dbReference type="RefSeq" id="YP_009126965.1">
    <property type="nucleotide sequence ID" value="NC_026666.1"/>
</dbReference>
<protein>
    <submittedName>
        <fullName evidence="2">ATP synthase F0 subunit 8</fullName>
    </submittedName>
</protein>
<keyword evidence="1" id="KW-0812">Transmembrane</keyword>
<reference evidence="2" key="1">
    <citation type="submission" date="2012-02" db="EMBL/GenBank/DDBJ databases">
        <title>The mitochondrial genome of the proturan Acerentomon microrhinus.</title>
        <authorList>
            <person name="Carapelli A."/>
            <person name="Bu Y."/>
            <person name="Nardi F."/>
            <person name="Aguti S."/>
            <person name="Frati F."/>
        </authorList>
    </citation>
    <scope>NUCLEOTIDE SEQUENCE</scope>
</reference>
<keyword evidence="2" id="KW-0496">Mitochondrion</keyword>
<keyword evidence="1" id="KW-0472">Membrane</keyword>
<name>A0A0C4FSS0_9HEXA</name>
<dbReference type="GeneID" id="23765401"/>
<dbReference type="CTD" id="4509"/>
<sequence length="48" mass="5935">MKPIMWLLHYCLIFFIYSILMIMVHYLKFAQFVCVDSSLSPKIYQWSW</sequence>
<dbReference type="AlphaFoldDB" id="A0A0C4FSS0"/>
<keyword evidence="1" id="KW-1133">Transmembrane helix</keyword>
<dbReference type="EMBL" id="JQ728012">
    <property type="protein sequence ID" value="AFI54919.1"/>
    <property type="molecule type" value="Genomic_DNA"/>
</dbReference>
<geneLocation type="mitochondrion" evidence="2"/>
<evidence type="ECO:0000313" key="2">
    <source>
        <dbReference type="EMBL" id="AFI54919.1"/>
    </source>
</evidence>
<feature type="transmembrane region" description="Helical" evidence="1">
    <location>
        <begin position="7"/>
        <end position="27"/>
    </location>
</feature>
<organism evidence="2">
    <name type="scientific">Acerentomon microrhinus</name>
    <dbReference type="NCBI Taxonomy" id="996308"/>
    <lineage>
        <taxon>Eukaryota</taxon>
        <taxon>Metazoa</taxon>
        <taxon>Ecdysozoa</taxon>
        <taxon>Arthropoda</taxon>
        <taxon>Hexapoda</taxon>
        <taxon>Protura</taxon>
        <taxon>Acerentomata</taxon>
        <taxon>Acerentomidae</taxon>
        <taxon>Acerentomon</taxon>
    </lineage>
</organism>
<evidence type="ECO:0000256" key="1">
    <source>
        <dbReference type="SAM" id="Phobius"/>
    </source>
</evidence>
<proteinExistence type="predicted"/>